<name>A0A1F4U6K4_UNCSA</name>
<comment type="caution">
    <text evidence="1">The sequence shown here is derived from an EMBL/GenBank/DDBJ whole genome shotgun (WGS) entry which is preliminary data.</text>
</comment>
<protein>
    <submittedName>
        <fullName evidence="1">Uncharacterized protein</fullName>
    </submittedName>
</protein>
<proteinExistence type="predicted"/>
<reference evidence="1 2" key="1">
    <citation type="journal article" date="2016" name="Nat. Commun.">
        <title>Thousands of microbial genomes shed light on interconnected biogeochemical processes in an aquifer system.</title>
        <authorList>
            <person name="Anantharaman K."/>
            <person name="Brown C.T."/>
            <person name="Hug L.A."/>
            <person name="Sharon I."/>
            <person name="Castelle C.J."/>
            <person name="Probst A.J."/>
            <person name="Thomas B.C."/>
            <person name="Singh A."/>
            <person name="Wilkins M.J."/>
            <person name="Karaoz U."/>
            <person name="Brodie E.L."/>
            <person name="Williams K.H."/>
            <person name="Hubbard S.S."/>
            <person name="Banfield J.F."/>
        </authorList>
    </citation>
    <scope>NUCLEOTIDE SEQUENCE [LARGE SCALE GENOMIC DNA]</scope>
</reference>
<accession>A0A1F4U6K4</accession>
<sequence length="88" mass="10519">MALTNKDIEKLVEKFKSVFTTKEEFQFLKSEFKELKNDVLNSHDEIMKKLNDMSTDKIVMMGQYRRHDTTIEDHEIRIKKIEEKVLVA</sequence>
<dbReference type="Proteomes" id="UP000179242">
    <property type="component" value="Unassembled WGS sequence"/>
</dbReference>
<gene>
    <name evidence="1" type="ORF">A2438_06230</name>
</gene>
<evidence type="ECO:0000313" key="2">
    <source>
        <dbReference type="Proteomes" id="UP000179242"/>
    </source>
</evidence>
<dbReference type="EMBL" id="MEUJ01000003">
    <property type="protein sequence ID" value="OGC40595.1"/>
    <property type="molecule type" value="Genomic_DNA"/>
</dbReference>
<organism evidence="1 2">
    <name type="scientific">candidate division WOR-1 bacterium RIFOXYC2_FULL_46_14</name>
    <dbReference type="NCBI Taxonomy" id="1802587"/>
    <lineage>
        <taxon>Bacteria</taxon>
        <taxon>Bacillati</taxon>
        <taxon>Saganbacteria</taxon>
    </lineage>
</organism>
<dbReference type="AlphaFoldDB" id="A0A1F4U6K4"/>
<evidence type="ECO:0000313" key="1">
    <source>
        <dbReference type="EMBL" id="OGC40595.1"/>
    </source>
</evidence>